<feature type="domain" description="Response regulatory" evidence="8">
    <location>
        <begin position="864"/>
        <end position="993"/>
    </location>
</feature>
<feature type="modified residue" description="4-aspartylphosphate" evidence="5">
    <location>
        <position position="923"/>
    </location>
</feature>
<comment type="caution">
    <text evidence="9">The sequence shown here is derived from an EMBL/GenBank/DDBJ whole genome shotgun (WGS) entry which is preliminary data.</text>
</comment>
<dbReference type="Gene3D" id="1.10.287.130">
    <property type="match status" value="1"/>
</dbReference>
<dbReference type="SMART" id="SM00448">
    <property type="entry name" value="REC"/>
    <property type="match status" value="1"/>
</dbReference>
<dbReference type="InterPro" id="IPR036890">
    <property type="entry name" value="HATPase_C_sf"/>
</dbReference>
<dbReference type="Pfam" id="PF01590">
    <property type="entry name" value="GAF"/>
    <property type="match status" value="1"/>
</dbReference>
<dbReference type="EC" id="2.7.13.3" evidence="2"/>
<dbReference type="InterPro" id="IPR003594">
    <property type="entry name" value="HATPase_dom"/>
</dbReference>
<dbReference type="SUPFAM" id="SSF52172">
    <property type="entry name" value="CheY-like"/>
    <property type="match status" value="1"/>
</dbReference>
<gene>
    <name evidence="9" type="ORF">LEL_09051</name>
</gene>
<feature type="compositionally biased region" description="Polar residues" evidence="6">
    <location>
        <begin position="798"/>
        <end position="821"/>
    </location>
</feature>
<evidence type="ECO:0000313" key="9">
    <source>
        <dbReference type="EMBL" id="OAA71816.1"/>
    </source>
</evidence>
<dbReference type="GO" id="GO:0009927">
    <property type="term" value="F:histidine phosphotransfer kinase activity"/>
    <property type="evidence" value="ECO:0007669"/>
    <property type="project" value="TreeGrafter"/>
</dbReference>
<dbReference type="AlphaFoldDB" id="A0A168CUT8"/>
<dbReference type="PROSITE" id="PS50110">
    <property type="entry name" value="RESPONSE_REGULATORY"/>
    <property type="match status" value="1"/>
</dbReference>
<feature type="region of interest" description="Disordered" evidence="6">
    <location>
        <begin position="784"/>
        <end position="823"/>
    </location>
</feature>
<evidence type="ECO:0000256" key="4">
    <source>
        <dbReference type="ARBA" id="ARBA00022777"/>
    </source>
</evidence>
<evidence type="ECO:0000256" key="6">
    <source>
        <dbReference type="SAM" id="MobiDB-lite"/>
    </source>
</evidence>
<name>A0A168CUT8_CORDF</name>
<keyword evidence="5" id="KW-0597">Phosphoprotein</keyword>
<dbReference type="GO" id="GO:0000155">
    <property type="term" value="F:phosphorelay sensor kinase activity"/>
    <property type="evidence" value="ECO:0007669"/>
    <property type="project" value="InterPro"/>
</dbReference>
<dbReference type="InterPro" id="IPR001789">
    <property type="entry name" value="Sig_transdc_resp-reg_receiver"/>
</dbReference>
<dbReference type="Gene3D" id="3.30.450.40">
    <property type="match status" value="1"/>
</dbReference>
<dbReference type="PANTHER" id="PTHR43047:SF72">
    <property type="entry name" value="OSMOSENSING HISTIDINE PROTEIN KINASE SLN1"/>
    <property type="match status" value="1"/>
</dbReference>
<evidence type="ECO:0000256" key="1">
    <source>
        <dbReference type="ARBA" id="ARBA00000085"/>
    </source>
</evidence>
<dbReference type="GO" id="GO:0005886">
    <property type="term" value="C:plasma membrane"/>
    <property type="evidence" value="ECO:0007669"/>
    <property type="project" value="TreeGrafter"/>
</dbReference>
<sequence length="1001" mass="109869">MQFFPKADAVLLTPPPDAQSPVRPTTISPIYDADNVGTPIEPWVREKEPRLYPPKLDPYAPSSIPEETSDLTSGYLRAHLAKNERLRLSMLWYYGRDLEKEPELLAGLQEKACLAQESSGWEFAVIGVLDVNVYIRLATVGLKLGILPRGETLCAHTVTQPPGSVFLLPNLQEDWRFRDCPYVEQGGLLAYAGVPLRMQHESGECVALGSLCVASNTPQPPLSQQQQQTLTRLADWVVADVVQCTRARRQRERRRLADLIASVENSNENQDSHESVLRILRIAYPSEVIRIQPSDADRCDVNGPDTVLPPGLKNGLWEDTAYVDEFIATSNHNATPTDRIVRLMSSQCDTELGHSLLVVGTKDFRRIFDDVDAWFLQACANLITQIWQRCLLTEAIRAKETFLRGISHQLRTPLHGILGAAELLSEDLKALSVSEALLRPALAETTSSGTADKASLYLDTISGAGRELMSTVNSMITLNRWADIALSERRYAMYDIGDLEDELLKQVLETSSSQAGLDASVFFHRDLPRNDTKLRTDMNLLRDGIWPLVNNAIQNTPNGVVLVRFSMRPGTKTFMVDVEDTGCGIHPQDQERIFQLYEKVDEHSTGSGLGLTISSKFTALLHGSIELVSTCVDRGSHFRATFNDMAHTNPTEDPPAAFSFEHLPLKYYSLETDPLDSHLSSNFVKFLTHKGFVPSESTTAECFTILECSNDLEQFHAKTAIIPPEQVAICLVAKSIETDSLERLPNVIYARAPFSTSKLLSTLAVADEVAAVLQASSTNVAVTETVPETEKSSGGLCSPSNTDEGYSSMDGTSPQLQSDASQIAELDSGSSSNCCLLPTSESADATPLERSLPPLLPIQSATPLVLVVDDNLVNLRILQMYCKKRGLPFLSAADGKQAVDVFSKHQAVSAAGGGASIELVLMDLQMPVCDGLDATEQIRSLEQDNSWGASVVFMVTGQDSHSDRQAASAVGADDYMVKPIGMARLDIEVKRYFPLFKARSV</sequence>
<dbReference type="SUPFAM" id="SSF47384">
    <property type="entry name" value="Homodimeric domain of signal transducing histidine kinase"/>
    <property type="match status" value="1"/>
</dbReference>
<proteinExistence type="predicted"/>
<keyword evidence="4" id="KW-0418">Kinase</keyword>
<accession>A0A168CUT8</accession>
<dbReference type="SUPFAM" id="SSF55874">
    <property type="entry name" value="ATPase domain of HSP90 chaperone/DNA topoisomerase II/histidine kinase"/>
    <property type="match status" value="1"/>
</dbReference>
<organism evidence="9 10">
    <name type="scientific">Akanthomyces lecanii RCEF 1005</name>
    <dbReference type="NCBI Taxonomy" id="1081108"/>
    <lineage>
        <taxon>Eukaryota</taxon>
        <taxon>Fungi</taxon>
        <taxon>Dikarya</taxon>
        <taxon>Ascomycota</taxon>
        <taxon>Pezizomycotina</taxon>
        <taxon>Sordariomycetes</taxon>
        <taxon>Hypocreomycetidae</taxon>
        <taxon>Hypocreales</taxon>
        <taxon>Cordycipitaceae</taxon>
        <taxon>Akanthomyces</taxon>
        <taxon>Cordyceps confragosa</taxon>
    </lineage>
</organism>
<dbReference type="InterPro" id="IPR036097">
    <property type="entry name" value="HisK_dim/P_sf"/>
</dbReference>
<keyword evidence="3" id="KW-0808">Transferase</keyword>
<dbReference type="STRING" id="1081108.A0A168CUT8"/>
<evidence type="ECO:0000259" key="7">
    <source>
        <dbReference type="PROSITE" id="PS50109"/>
    </source>
</evidence>
<dbReference type="CDD" id="cd00082">
    <property type="entry name" value="HisKA"/>
    <property type="match status" value="1"/>
</dbReference>
<dbReference type="Pfam" id="PF02518">
    <property type="entry name" value="HATPase_c"/>
    <property type="match status" value="1"/>
</dbReference>
<dbReference type="PROSITE" id="PS50109">
    <property type="entry name" value="HIS_KIN"/>
    <property type="match status" value="1"/>
</dbReference>
<evidence type="ECO:0000256" key="2">
    <source>
        <dbReference type="ARBA" id="ARBA00012438"/>
    </source>
</evidence>
<dbReference type="Pfam" id="PF00072">
    <property type="entry name" value="Response_reg"/>
    <property type="match status" value="1"/>
</dbReference>
<dbReference type="InterPro" id="IPR011006">
    <property type="entry name" value="CheY-like_superfamily"/>
</dbReference>
<evidence type="ECO:0000256" key="3">
    <source>
        <dbReference type="ARBA" id="ARBA00022679"/>
    </source>
</evidence>
<dbReference type="EMBL" id="AZHF01000008">
    <property type="protein sequence ID" value="OAA71816.1"/>
    <property type="molecule type" value="Genomic_DNA"/>
</dbReference>
<evidence type="ECO:0000256" key="5">
    <source>
        <dbReference type="PROSITE-ProRule" id="PRU00169"/>
    </source>
</evidence>
<dbReference type="OrthoDB" id="21225at2759"/>
<dbReference type="CDD" id="cd17546">
    <property type="entry name" value="REC_hyHK_CKI1_RcsC-like"/>
    <property type="match status" value="1"/>
</dbReference>
<reference evidence="9 10" key="1">
    <citation type="journal article" date="2016" name="Genome Biol. Evol.">
        <title>Divergent and convergent evolution of fungal pathogenicity.</title>
        <authorList>
            <person name="Shang Y."/>
            <person name="Xiao G."/>
            <person name="Zheng P."/>
            <person name="Cen K."/>
            <person name="Zhan S."/>
            <person name="Wang C."/>
        </authorList>
    </citation>
    <scope>NUCLEOTIDE SEQUENCE [LARGE SCALE GENOMIC DNA]</scope>
    <source>
        <strain evidence="9 10">RCEF 1005</strain>
    </source>
</reference>
<dbReference type="SUPFAM" id="SSF55781">
    <property type="entry name" value="GAF domain-like"/>
    <property type="match status" value="1"/>
</dbReference>
<feature type="domain" description="Histidine kinase" evidence="7">
    <location>
        <begin position="405"/>
        <end position="646"/>
    </location>
</feature>
<keyword evidence="10" id="KW-1185">Reference proteome</keyword>
<dbReference type="PANTHER" id="PTHR43047">
    <property type="entry name" value="TWO-COMPONENT HISTIDINE PROTEIN KINASE"/>
    <property type="match status" value="1"/>
</dbReference>
<comment type="catalytic activity">
    <reaction evidence="1">
        <text>ATP + protein L-histidine = ADP + protein N-phospho-L-histidine.</text>
        <dbReference type="EC" id="2.7.13.3"/>
    </reaction>
</comment>
<dbReference type="SMART" id="SM00388">
    <property type="entry name" value="HisKA"/>
    <property type="match status" value="1"/>
</dbReference>
<evidence type="ECO:0000259" key="8">
    <source>
        <dbReference type="PROSITE" id="PS50110"/>
    </source>
</evidence>
<dbReference type="Gene3D" id="3.40.50.2300">
    <property type="match status" value="1"/>
</dbReference>
<dbReference type="Gene3D" id="3.30.565.10">
    <property type="entry name" value="Histidine kinase-like ATPase, C-terminal domain"/>
    <property type="match status" value="1"/>
</dbReference>
<dbReference type="InterPro" id="IPR029016">
    <property type="entry name" value="GAF-like_dom_sf"/>
</dbReference>
<dbReference type="InterPro" id="IPR005467">
    <property type="entry name" value="His_kinase_dom"/>
</dbReference>
<protein>
    <recommendedName>
        <fullName evidence="2">histidine kinase</fullName>
        <ecNumber evidence="2">2.7.13.3</ecNumber>
    </recommendedName>
</protein>
<dbReference type="SMART" id="SM00387">
    <property type="entry name" value="HATPase_c"/>
    <property type="match status" value="1"/>
</dbReference>
<evidence type="ECO:0000313" key="10">
    <source>
        <dbReference type="Proteomes" id="UP000076881"/>
    </source>
</evidence>
<dbReference type="InterPro" id="IPR003661">
    <property type="entry name" value="HisK_dim/P_dom"/>
</dbReference>
<dbReference type="InterPro" id="IPR003018">
    <property type="entry name" value="GAF"/>
</dbReference>
<dbReference type="Proteomes" id="UP000076881">
    <property type="component" value="Unassembled WGS sequence"/>
</dbReference>
<dbReference type="Pfam" id="PF00512">
    <property type="entry name" value="HisKA"/>
    <property type="match status" value="1"/>
</dbReference>